<reference evidence="1 2" key="1">
    <citation type="journal article" date="2024" name="bioRxiv">
        <title>A reference genome for Trichogramma kaykai: A tiny desert-dwelling parasitoid wasp with competing sex-ratio distorters.</title>
        <authorList>
            <person name="Culotta J."/>
            <person name="Lindsey A.R."/>
        </authorList>
    </citation>
    <scope>NUCLEOTIDE SEQUENCE [LARGE SCALE GENOMIC DNA]</scope>
    <source>
        <strain evidence="1 2">KSX58</strain>
    </source>
</reference>
<comment type="caution">
    <text evidence="1">The sequence shown here is derived from an EMBL/GenBank/DDBJ whole genome shotgun (WGS) entry which is preliminary data.</text>
</comment>
<dbReference type="Proteomes" id="UP001627154">
    <property type="component" value="Unassembled WGS sequence"/>
</dbReference>
<keyword evidence="2" id="KW-1185">Reference proteome</keyword>
<name>A0ABD2X1W1_9HYME</name>
<sequence length="165" mass="19374">MRFKEAIRTAARIHHEEPWALYYSLALIYRQAAPLVPYNHIESDIHRWRLSAFPDSSLSLERLEYQINSPLNDGLFRNRQGTMSTLSLRDLDDCRHFAFFDLEFINHIAPNISTIMIDVTYKSCIEMEDENMQLGTVMAIYQNYSIPSMWFLMSKKTTVCYCTMA</sequence>
<accession>A0ABD2X1W1</accession>
<dbReference type="AlphaFoldDB" id="A0ABD2X1W1"/>
<proteinExistence type="predicted"/>
<evidence type="ECO:0000313" key="1">
    <source>
        <dbReference type="EMBL" id="KAL3398975.1"/>
    </source>
</evidence>
<organism evidence="1 2">
    <name type="scientific">Trichogramma kaykai</name>
    <dbReference type="NCBI Taxonomy" id="54128"/>
    <lineage>
        <taxon>Eukaryota</taxon>
        <taxon>Metazoa</taxon>
        <taxon>Ecdysozoa</taxon>
        <taxon>Arthropoda</taxon>
        <taxon>Hexapoda</taxon>
        <taxon>Insecta</taxon>
        <taxon>Pterygota</taxon>
        <taxon>Neoptera</taxon>
        <taxon>Endopterygota</taxon>
        <taxon>Hymenoptera</taxon>
        <taxon>Apocrita</taxon>
        <taxon>Proctotrupomorpha</taxon>
        <taxon>Chalcidoidea</taxon>
        <taxon>Trichogrammatidae</taxon>
        <taxon>Trichogramma</taxon>
    </lineage>
</organism>
<gene>
    <name evidence="1" type="ORF">TKK_008062</name>
</gene>
<dbReference type="EMBL" id="JBJJXI010000059">
    <property type="protein sequence ID" value="KAL3398975.1"/>
    <property type="molecule type" value="Genomic_DNA"/>
</dbReference>
<evidence type="ECO:0000313" key="2">
    <source>
        <dbReference type="Proteomes" id="UP001627154"/>
    </source>
</evidence>
<protein>
    <submittedName>
        <fullName evidence="1">Uncharacterized protein</fullName>
    </submittedName>
</protein>